<gene>
    <name evidence="1" type="ORF">GCM10007425_03100</name>
</gene>
<reference evidence="1" key="2">
    <citation type="submission" date="2020-09" db="EMBL/GenBank/DDBJ databases">
        <authorList>
            <person name="Sun Q."/>
            <person name="Zhou Y."/>
        </authorList>
    </citation>
    <scope>NUCLEOTIDE SEQUENCE</scope>
    <source>
        <strain evidence="1">CGMCC 1.15760</strain>
    </source>
</reference>
<protein>
    <submittedName>
        <fullName evidence="1">Uncharacterized protein</fullName>
    </submittedName>
</protein>
<evidence type="ECO:0000313" key="2">
    <source>
        <dbReference type="Proteomes" id="UP000616608"/>
    </source>
</evidence>
<dbReference type="EMBL" id="BMJT01000001">
    <property type="protein sequence ID" value="GGG12118.1"/>
    <property type="molecule type" value="Genomic_DNA"/>
</dbReference>
<organism evidence="1 2">
    <name type="scientific">Lysinibacillus alkalisoli</name>
    <dbReference type="NCBI Taxonomy" id="1911548"/>
    <lineage>
        <taxon>Bacteria</taxon>
        <taxon>Bacillati</taxon>
        <taxon>Bacillota</taxon>
        <taxon>Bacilli</taxon>
        <taxon>Bacillales</taxon>
        <taxon>Bacillaceae</taxon>
        <taxon>Lysinibacillus</taxon>
    </lineage>
</organism>
<dbReference type="Proteomes" id="UP000616608">
    <property type="component" value="Unassembled WGS sequence"/>
</dbReference>
<dbReference type="AlphaFoldDB" id="A0A917D636"/>
<sequence>MRHVSAHQEAGFVIASTLTDNNARSIVQQGLAYFKERQQHFEWKVYSYDQPAHLKELLQEEGFTLEGEEAVLVTELHQNILS</sequence>
<comment type="caution">
    <text evidence="1">The sequence shown here is derived from an EMBL/GenBank/DDBJ whole genome shotgun (WGS) entry which is preliminary data.</text>
</comment>
<reference evidence="1" key="1">
    <citation type="journal article" date="2014" name="Int. J. Syst. Evol. Microbiol.">
        <title>Complete genome sequence of Corynebacterium casei LMG S-19264T (=DSM 44701T), isolated from a smear-ripened cheese.</title>
        <authorList>
            <consortium name="US DOE Joint Genome Institute (JGI-PGF)"/>
            <person name="Walter F."/>
            <person name="Albersmeier A."/>
            <person name="Kalinowski J."/>
            <person name="Ruckert C."/>
        </authorList>
    </citation>
    <scope>NUCLEOTIDE SEQUENCE</scope>
    <source>
        <strain evidence="1">CGMCC 1.15760</strain>
    </source>
</reference>
<name>A0A917D636_9BACI</name>
<keyword evidence="2" id="KW-1185">Reference proteome</keyword>
<dbReference type="RefSeq" id="WP_229704129.1">
    <property type="nucleotide sequence ID" value="NZ_BMJT01000001.1"/>
</dbReference>
<proteinExistence type="predicted"/>
<evidence type="ECO:0000313" key="1">
    <source>
        <dbReference type="EMBL" id="GGG12118.1"/>
    </source>
</evidence>
<accession>A0A917D636</accession>